<keyword evidence="4" id="KW-1185">Reference proteome</keyword>
<evidence type="ECO:0000313" key="4">
    <source>
        <dbReference type="Proteomes" id="UP001219355"/>
    </source>
</evidence>
<keyword evidence="2" id="KW-1133">Transmembrane helix</keyword>
<evidence type="ECO:0000256" key="1">
    <source>
        <dbReference type="SAM" id="MobiDB-lite"/>
    </source>
</evidence>
<gene>
    <name evidence="3" type="ORF">PRK78_006775</name>
</gene>
<dbReference type="EMBL" id="CP120630">
    <property type="protein sequence ID" value="WEW61285.1"/>
    <property type="molecule type" value="Genomic_DNA"/>
</dbReference>
<proteinExistence type="predicted"/>
<feature type="compositionally biased region" description="Polar residues" evidence="1">
    <location>
        <begin position="650"/>
        <end position="662"/>
    </location>
</feature>
<protein>
    <submittedName>
        <fullName evidence="3">Uncharacterized protein</fullName>
    </submittedName>
</protein>
<feature type="region of interest" description="Disordered" evidence="1">
    <location>
        <begin position="405"/>
        <end position="443"/>
    </location>
</feature>
<reference evidence="3" key="1">
    <citation type="submission" date="2023-03" db="EMBL/GenBank/DDBJ databases">
        <title>Emydomyces testavorans Genome Sequence.</title>
        <authorList>
            <person name="Hoyer L."/>
        </authorList>
    </citation>
    <scope>NUCLEOTIDE SEQUENCE</scope>
    <source>
        <strain evidence="3">16-2883</strain>
    </source>
</reference>
<feature type="region of interest" description="Disordered" evidence="1">
    <location>
        <begin position="471"/>
        <end position="502"/>
    </location>
</feature>
<name>A0AAF0IKU6_9EURO</name>
<sequence>MGRRGYMTMIALGRSPYDAPEPVPEQYVPMRNPLYSTNADGYIQQYDDRGHPTNPESKALAKQLRRAKNDILSTMGIVVSGEDGKSGSAKDREKAELLTTENAYGIIIATIDQIAMFTTSWWASSLTARLQTFKHFNEVPLMQIWRFERRRHGFFTFYFAGMPSWVCSFFLAICRTHFVDSPLDYADAKLASLFQNKQFRRVIRGCSTAAKLGIKFVLVGIIGQTYMFSLLQTLHLIPAFAAPSLRSFLPFGEYSLVQLPPFPSVGSVREIGKFIARLIFSPFSLVYFLTNIRPVVETRIYRLLRRRLPKPDRPDRLSVRVAFEGDLIEWTVPTLGKRSREEVVRGQLSMTEDIIFEIAAFQRWFMSIFDWERWFNKGPPKPERGATMEGRNESLHRRVEQLRRDLPNNRAADGDPSPTVQASARAGQREPEDRTRPDPVLEEDELRQILTGEDQRLAQSPIQLREDYFPDMSNMDDILPDDRHTGPPISEQPSTRDVELPQRRRSRANTLFSRPSSPDLSPLTSPRVRASLVHQNSDVITMQLELLQSSRHSNSQNQGDNNNGGGGSNVSNEGQQNREPQSSAIDRAASELLDALLSNHAHNRPDVAPRFHEELDTSMPSTTVPTAGAEAIQPTPTIMAAQFDTAGAELQSTEQPSTADQQQDTDEESPHPRQPLRSRSQRRTSTFTNMDRATLPDHRVTILSTHPVDSLASHLAVLLTSVLLYPLESVALRSLALNYLSSRAPFGILSRTSPAPAGIITGVGLSAGASMYSIRPLGSWFGGGSLSDRLSFIGKMALIMGLEVMSRAGLWGIGTAVALTLGRRKFGWGEL</sequence>
<feature type="region of interest" description="Disordered" evidence="1">
    <location>
        <begin position="648"/>
        <end position="690"/>
    </location>
</feature>
<keyword evidence="2" id="KW-0812">Transmembrane</keyword>
<dbReference type="Proteomes" id="UP001219355">
    <property type="component" value="Chromosome 4"/>
</dbReference>
<feature type="compositionally biased region" description="Basic and acidic residues" evidence="1">
    <location>
        <begin position="427"/>
        <end position="439"/>
    </location>
</feature>
<keyword evidence="2" id="KW-0472">Membrane</keyword>
<dbReference type="AlphaFoldDB" id="A0AAF0IKU6"/>
<feature type="region of interest" description="Disordered" evidence="1">
    <location>
        <begin position="550"/>
        <end position="582"/>
    </location>
</feature>
<organism evidence="3 4">
    <name type="scientific">Emydomyces testavorans</name>
    <dbReference type="NCBI Taxonomy" id="2070801"/>
    <lineage>
        <taxon>Eukaryota</taxon>
        <taxon>Fungi</taxon>
        <taxon>Dikarya</taxon>
        <taxon>Ascomycota</taxon>
        <taxon>Pezizomycotina</taxon>
        <taxon>Eurotiomycetes</taxon>
        <taxon>Eurotiomycetidae</taxon>
        <taxon>Onygenales</taxon>
        <taxon>Nannizziopsiaceae</taxon>
        <taxon>Emydomyces</taxon>
    </lineage>
</organism>
<evidence type="ECO:0000256" key="2">
    <source>
        <dbReference type="SAM" id="Phobius"/>
    </source>
</evidence>
<accession>A0AAF0IKU6</accession>
<evidence type="ECO:0000313" key="3">
    <source>
        <dbReference type="EMBL" id="WEW61285.1"/>
    </source>
</evidence>
<feature type="transmembrane region" description="Helical" evidence="2">
    <location>
        <begin position="154"/>
        <end position="173"/>
    </location>
</feature>